<proteinExistence type="predicted"/>
<dbReference type="PANTHER" id="PTHR19288:SF46">
    <property type="entry name" value="HALOACID DEHALOGENASE-LIKE HYDROLASE DOMAIN-CONTAINING PROTEIN 2"/>
    <property type="match status" value="1"/>
</dbReference>
<accession>A0A7C4Y405</accession>
<dbReference type="InterPro" id="IPR036412">
    <property type="entry name" value="HAD-like_sf"/>
</dbReference>
<dbReference type="Pfam" id="PF13242">
    <property type="entry name" value="Hydrolase_like"/>
    <property type="match status" value="1"/>
</dbReference>
<dbReference type="GO" id="GO:0016791">
    <property type="term" value="F:phosphatase activity"/>
    <property type="evidence" value="ECO:0007669"/>
    <property type="project" value="TreeGrafter"/>
</dbReference>
<dbReference type="Pfam" id="PF13344">
    <property type="entry name" value="Hydrolase_6"/>
    <property type="match status" value="1"/>
</dbReference>
<dbReference type="GO" id="GO:0005737">
    <property type="term" value="C:cytoplasm"/>
    <property type="evidence" value="ECO:0007669"/>
    <property type="project" value="TreeGrafter"/>
</dbReference>
<dbReference type="AlphaFoldDB" id="A0A7C4Y405"/>
<dbReference type="EMBL" id="DTHG01000008">
    <property type="protein sequence ID" value="HGW91061.1"/>
    <property type="molecule type" value="Genomic_DNA"/>
</dbReference>
<evidence type="ECO:0000313" key="1">
    <source>
        <dbReference type="EMBL" id="HGW91061.1"/>
    </source>
</evidence>
<sequence>MGKIKGLFLDLVGTIVQGKNLIPYDGAVESFNRLRDDFKICIITNNTTEKVEGLKEKLEEKGFILKDVILLTPLLILKNILKEKEGKVFFIGSEAVKETIIESGKEISEEGEIVVIGLDFELNYRKLTIATKLLLNGAEFIGLHNNRLFQRENGVVEPSVGPILSFLQFATGRKPFIIGKPEWNFYAAGLNMLQLNPDETIVVGDDPISEVRAPKRLGIKTIFLRCGKYKELPKSIISDFVFDSFKDIDWDKIKNI</sequence>
<name>A0A7C4Y405_UNCW3</name>
<reference evidence="1" key="1">
    <citation type="journal article" date="2020" name="mSystems">
        <title>Genome- and Community-Level Interaction Insights into Carbon Utilization and Element Cycling Functions of Hydrothermarchaeota in Hydrothermal Sediment.</title>
        <authorList>
            <person name="Zhou Z."/>
            <person name="Liu Y."/>
            <person name="Xu W."/>
            <person name="Pan J."/>
            <person name="Luo Z.H."/>
            <person name="Li M."/>
        </authorList>
    </citation>
    <scope>NUCLEOTIDE SEQUENCE [LARGE SCALE GENOMIC DNA]</scope>
    <source>
        <strain evidence="1">SpSt-780</strain>
    </source>
</reference>
<dbReference type="Gene3D" id="3.40.50.1000">
    <property type="entry name" value="HAD superfamily/HAD-like"/>
    <property type="match status" value="2"/>
</dbReference>
<dbReference type="InterPro" id="IPR006357">
    <property type="entry name" value="HAD-SF_hydro_IIA"/>
</dbReference>
<protein>
    <recommendedName>
        <fullName evidence="2">HAD-IIA family hydrolase</fullName>
    </recommendedName>
</protein>
<evidence type="ECO:0008006" key="2">
    <source>
        <dbReference type="Google" id="ProtNLM"/>
    </source>
</evidence>
<organism evidence="1">
    <name type="scientific">candidate division WOR-3 bacterium</name>
    <dbReference type="NCBI Taxonomy" id="2052148"/>
    <lineage>
        <taxon>Bacteria</taxon>
        <taxon>Bacteria division WOR-3</taxon>
    </lineage>
</organism>
<dbReference type="InterPro" id="IPR023214">
    <property type="entry name" value="HAD_sf"/>
</dbReference>
<dbReference type="PANTHER" id="PTHR19288">
    <property type="entry name" value="4-NITROPHENYLPHOSPHATASE-RELATED"/>
    <property type="match status" value="1"/>
</dbReference>
<dbReference type="SUPFAM" id="SSF56784">
    <property type="entry name" value="HAD-like"/>
    <property type="match status" value="1"/>
</dbReference>
<gene>
    <name evidence="1" type="ORF">ENV67_00785</name>
</gene>
<comment type="caution">
    <text evidence="1">The sequence shown here is derived from an EMBL/GenBank/DDBJ whole genome shotgun (WGS) entry which is preliminary data.</text>
</comment>